<sequence length="509" mass="58452">MVTWCSQDVEFIHPGTLPAGQPSVTVDSFIPSRCICGPSACQHTCFHSPLDWRQFTHLDMKKFIRKLREHITFKDLPPPYRETDSNDNGQQSRQELHNSNNAAPCEVLDLLVNCKITSQVNDDSESHVEYAEIQEMGLWHSTPLAKRHKSKISLTWVLKENIENNKLPQKGQTEEKSKKVIGSDVDRHQRHNQKFNEADQAKCKSGEMKDRVMGRNEYYHNYRFKSACDEFVNGQNTCSDTSVGTEEYLRRKHRHRHRRKKKHQNNKFGYDIRDLDSFLSAASIDRPGNIPVVVAYPTTLYQTQKDKQRELTLPLGTVVNAVFKNQLWLYVQTPHGEEGYVLYSACLPLGILPNRTPERKTPCWESSTDIYPRPCGNLTDIEKEQLRGRTRSECQYRPRIEKKLKNSCAEKDFDSLYLRTKSVCSNIDRVAEKENIKELTVKRQTLLVVTSDFKGSDLNKTLSVKQGDVVTLVQGKGVETDMDADWFYVTKRDGSHGFIPAVIAGHGYI</sequence>
<feature type="compositionally biased region" description="Polar residues" evidence="1">
    <location>
        <begin position="86"/>
        <end position="96"/>
    </location>
</feature>
<dbReference type="Proteomes" id="UP001652740">
    <property type="component" value="Unplaced"/>
</dbReference>
<keyword evidence="2" id="KW-1185">Reference proteome</keyword>
<dbReference type="InParanoid" id="A0A6J1WQT2"/>
<dbReference type="Gene3D" id="2.30.30.40">
    <property type="entry name" value="SH3 Domains"/>
    <property type="match status" value="1"/>
</dbReference>
<dbReference type="KEGG" id="gmw:113517338"/>
<dbReference type="InterPro" id="IPR036028">
    <property type="entry name" value="SH3-like_dom_sf"/>
</dbReference>
<evidence type="ECO:0000256" key="1">
    <source>
        <dbReference type="SAM" id="MobiDB-lite"/>
    </source>
</evidence>
<proteinExistence type="predicted"/>
<reference evidence="3" key="1">
    <citation type="submission" date="2025-08" db="UniProtKB">
        <authorList>
            <consortium name="RefSeq"/>
        </authorList>
    </citation>
    <scope>IDENTIFICATION</scope>
    <source>
        <tissue evidence="3">Whole larvae</tissue>
    </source>
</reference>
<dbReference type="GeneID" id="113517338"/>
<dbReference type="CDD" id="cd00174">
    <property type="entry name" value="SH3"/>
    <property type="match status" value="1"/>
</dbReference>
<organism evidence="2 3">
    <name type="scientific">Galleria mellonella</name>
    <name type="common">Greater wax moth</name>
    <dbReference type="NCBI Taxonomy" id="7137"/>
    <lineage>
        <taxon>Eukaryota</taxon>
        <taxon>Metazoa</taxon>
        <taxon>Ecdysozoa</taxon>
        <taxon>Arthropoda</taxon>
        <taxon>Hexapoda</taxon>
        <taxon>Insecta</taxon>
        <taxon>Pterygota</taxon>
        <taxon>Neoptera</taxon>
        <taxon>Endopterygota</taxon>
        <taxon>Lepidoptera</taxon>
        <taxon>Glossata</taxon>
        <taxon>Ditrysia</taxon>
        <taxon>Pyraloidea</taxon>
        <taxon>Pyralidae</taxon>
        <taxon>Galleriinae</taxon>
        <taxon>Galleria</taxon>
    </lineage>
</organism>
<accession>A0A6J1WQT2</accession>
<protein>
    <submittedName>
        <fullName evidence="3">Uncharacterized protein LOC113517338</fullName>
    </submittedName>
</protein>
<feature type="region of interest" description="Disordered" evidence="1">
    <location>
        <begin position="75"/>
        <end position="96"/>
    </location>
</feature>
<dbReference type="RefSeq" id="XP_026757794.3">
    <property type="nucleotide sequence ID" value="XM_026901993.3"/>
</dbReference>
<gene>
    <name evidence="3" type="primary">LOC113517338</name>
</gene>
<dbReference type="SUPFAM" id="SSF50044">
    <property type="entry name" value="SH3-domain"/>
    <property type="match status" value="1"/>
</dbReference>
<dbReference type="AlphaFoldDB" id="A0A6J1WQT2"/>
<evidence type="ECO:0000313" key="3">
    <source>
        <dbReference type="RefSeq" id="XP_026757794.3"/>
    </source>
</evidence>
<evidence type="ECO:0000313" key="2">
    <source>
        <dbReference type="Proteomes" id="UP001652740"/>
    </source>
</evidence>
<name>A0A6J1WQT2_GALME</name>